<dbReference type="GO" id="GO:0006508">
    <property type="term" value="P:proteolysis"/>
    <property type="evidence" value="ECO:0007669"/>
    <property type="project" value="UniProtKB-KW"/>
</dbReference>
<evidence type="ECO:0000256" key="5">
    <source>
        <dbReference type="ARBA" id="ARBA00022723"/>
    </source>
</evidence>
<evidence type="ECO:0000256" key="8">
    <source>
        <dbReference type="ARBA" id="ARBA00022801"/>
    </source>
</evidence>
<dbReference type="CDD" id="cd00094">
    <property type="entry name" value="HX"/>
    <property type="match status" value="1"/>
</dbReference>
<evidence type="ECO:0000313" key="17">
    <source>
        <dbReference type="Proteomes" id="UP000824782"/>
    </source>
</evidence>
<evidence type="ECO:0000256" key="1">
    <source>
        <dbReference type="ARBA" id="ARBA00001913"/>
    </source>
</evidence>
<gene>
    <name evidence="16" type="ORF">GDO81_026669</name>
</gene>
<evidence type="ECO:0000256" key="10">
    <source>
        <dbReference type="ARBA" id="ARBA00022837"/>
    </source>
</evidence>
<keyword evidence="13" id="KW-1015">Disulfide bond</keyword>
<dbReference type="InterPro" id="IPR036375">
    <property type="entry name" value="Hemopexin-like_dom_sf"/>
</dbReference>
<dbReference type="SUPFAM" id="SSF50923">
    <property type="entry name" value="Hemopexin-like domain"/>
    <property type="match status" value="1"/>
</dbReference>
<evidence type="ECO:0000256" key="9">
    <source>
        <dbReference type="ARBA" id="ARBA00022833"/>
    </source>
</evidence>
<evidence type="ECO:0000256" key="2">
    <source>
        <dbReference type="ARBA" id="ARBA00001947"/>
    </source>
</evidence>
<reference evidence="16" key="1">
    <citation type="thesis" date="2020" institute="ProQuest LLC" country="789 East Eisenhower Parkway, Ann Arbor, MI, USA">
        <title>Comparative Genomics and Chromosome Evolution.</title>
        <authorList>
            <person name="Mudd A.B."/>
        </authorList>
    </citation>
    <scope>NUCLEOTIDE SEQUENCE</scope>
    <source>
        <strain evidence="16">237g6f4</strain>
        <tissue evidence="16">Blood</tissue>
    </source>
</reference>
<sequence length="209" mass="23696">MSPVTGRYFWRVEATRQLVSLNPAHLGRFWMGLPPDLPRVDAVYERANDSKIVFIAGSNYWVFKDTQVEPGYPRPLTDFGLNTNLVDGAFVWKHNKKTYFFRHNQYWRFDERHGRMDPGYPKNTDLWQGLPSDVDDVISWTDGHTYVFKEPNTGSSGRNVEAEPGYPRRIAPTGCYCAAAAQPPEPTPEPEGRGQETATALCSRRGSAP</sequence>
<organism evidence="16 17">
    <name type="scientific">Engystomops pustulosus</name>
    <name type="common">Tungara frog</name>
    <name type="synonym">Physalaemus pustulosus</name>
    <dbReference type="NCBI Taxonomy" id="76066"/>
    <lineage>
        <taxon>Eukaryota</taxon>
        <taxon>Metazoa</taxon>
        <taxon>Chordata</taxon>
        <taxon>Craniata</taxon>
        <taxon>Vertebrata</taxon>
        <taxon>Euteleostomi</taxon>
        <taxon>Amphibia</taxon>
        <taxon>Batrachia</taxon>
        <taxon>Anura</taxon>
        <taxon>Neobatrachia</taxon>
        <taxon>Hyloidea</taxon>
        <taxon>Leptodactylidae</taxon>
        <taxon>Leiuperinae</taxon>
        <taxon>Engystomops</taxon>
    </lineage>
</organism>
<evidence type="ECO:0000256" key="13">
    <source>
        <dbReference type="ARBA" id="ARBA00023157"/>
    </source>
</evidence>
<keyword evidence="8" id="KW-0378">Hydrolase</keyword>
<dbReference type="PANTHER" id="PTHR10201:SF142">
    <property type="entry name" value="MATRIX METALLOPROTEINASE-25"/>
    <property type="match status" value="1"/>
</dbReference>
<evidence type="ECO:0000256" key="7">
    <source>
        <dbReference type="ARBA" id="ARBA00022737"/>
    </source>
</evidence>
<evidence type="ECO:0000256" key="11">
    <source>
        <dbReference type="ARBA" id="ARBA00023049"/>
    </source>
</evidence>
<dbReference type="GO" id="GO:0004222">
    <property type="term" value="F:metalloendopeptidase activity"/>
    <property type="evidence" value="ECO:0007669"/>
    <property type="project" value="TreeGrafter"/>
</dbReference>
<dbReference type="GO" id="GO:0005615">
    <property type="term" value="C:extracellular space"/>
    <property type="evidence" value="ECO:0007669"/>
    <property type="project" value="TreeGrafter"/>
</dbReference>
<dbReference type="FunFam" id="2.110.10.10:FF:000002">
    <property type="entry name" value="Matrix metallopeptidase 3"/>
    <property type="match status" value="1"/>
</dbReference>
<comment type="cofactor">
    <cofactor evidence="1">
        <name>Ca(2+)</name>
        <dbReference type="ChEBI" id="CHEBI:29108"/>
    </cofactor>
</comment>
<accession>A0AAV6Z5C5</accession>
<keyword evidence="7" id="KW-0677">Repeat</keyword>
<keyword evidence="5" id="KW-0479">Metal-binding</keyword>
<keyword evidence="6" id="KW-0732">Signal</keyword>
<evidence type="ECO:0008006" key="18">
    <source>
        <dbReference type="Google" id="ProtNLM"/>
    </source>
</evidence>
<evidence type="ECO:0000313" key="16">
    <source>
        <dbReference type="EMBL" id="KAG8542475.1"/>
    </source>
</evidence>
<dbReference type="SMART" id="SM00120">
    <property type="entry name" value="HX"/>
    <property type="match status" value="3"/>
</dbReference>
<keyword evidence="10" id="KW-0106">Calcium</keyword>
<feature type="repeat" description="Hemopexin" evidence="14">
    <location>
        <begin position="37"/>
        <end position="82"/>
    </location>
</feature>
<keyword evidence="12" id="KW-0865">Zymogen</keyword>
<evidence type="ECO:0000256" key="14">
    <source>
        <dbReference type="PROSITE-ProRule" id="PRU01011"/>
    </source>
</evidence>
<keyword evidence="17" id="KW-1185">Reference proteome</keyword>
<dbReference type="GO" id="GO:0046872">
    <property type="term" value="F:metal ion binding"/>
    <property type="evidence" value="ECO:0007669"/>
    <property type="project" value="UniProtKB-KW"/>
</dbReference>
<dbReference type="GO" id="GO:0030574">
    <property type="term" value="P:collagen catabolic process"/>
    <property type="evidence" value="ECO:0007669"/>
    <property type="project" value="TreeGrafter"/>
</dbReference>
<feature type="repeat" description="Hemopexin" evidence="14">
    <location>
        <begin position="83"/>
        <end position="130"/>
    </location>
</feature>
<comment type="similarity">
    <text evidence="3">Belongs to the peptidase M10A family.</text>
</comment>
<feature type="region of interest" description="Disordered" evidence="15">
    <location>
        <begin position="179"/>
        <end position="209"/>
    </location>
</feature>
<keyword evidence="9" id="KW-0862">Zinc</keyword>
<dbReference type="GO" id="GO:0005886">
    <property type="term" value="C:plasma membrane"/>
    <property type="evidence" value="ECO:0007669"/>
    <property type="project" value="TreeGrafter"/>
</dbReference>
<dbReference type="Proteomes" id="UP000824782">
    <property type="component" value="Unassembled WGS sequence"/>
</dbReference>
<dbReference type="InterPro" id="IPR018487">
    <property type="entry name" value="Hemopexin-like_repeat"/>
</dbReference>
<dbReference type="AlphaFoldDB" id="A0AAV6Z5C5"/>
<comment type="cofactor">
    <cofactor evidence="2">
        <name>Zn(2+)</name>
        <dbReference type="ChEBI" id="CHEBI:29105"/>
    </cofactor>
</comment>
<keyword evidence="4" id="KW-0645">Protease</keyword>
<keyword evidence="11" id="KW-0482">Metalloprotease</keyword>
<evidence type="ECO:0000256" key="4">
    <source>
        <dbReference type="ARBA" id="ARBA00022670"/>
    </source>
</evidence>
<proteinExistence type="inferred from homology"/>
<dbReference type="Pfam" id="PF00045">
    <property type="entry name" value="Hemopexin"/>
    <property type="match status" value="2"/>
</dbReference>
<dbReference type="EMBL" id="WNYA01004933">
    <property type="protein sequence ID" value="KAG8542475.1"/>
    <property type="molecule type" value="Genomic_DNA"/>
</dbReference>
<evidence type="ECO:0000256" key="6">
    <source>
        <dbReference type="ARBA" id="ARBA00022729"/>
    </source>
</evidence>
<dbReference type="GO" id="GO:0030198">
    <property type="term" value="P:extracellular matrix organization"/>
    <property type="evidence" value="ECO:0007669"/>
    <property type="project" value="TreeGrafter"/>
</dbReference>
<dbReference type="InterPro" id="IPR000585">
    <property type="entry name" value="Hemopexin-like_dom"/>
</dbReference>
<evidence type="ECO:0000256" key="3">
    <source>
        <dbReference type="ARBA" id="ARBA00010370"/>
    </source>
</evidence>
<evidence type="ECO:0000256" key="12">
    <source>
        <dbReference type="ARBA" id="ARBA00023145"/>
    </source>
</evidence>
<dbReference type="Gene3D" id="2.110.10.10">
    <property type="entry name" value="Hemopexin-like domain"/>
    <property type="match status" value="1"/>
</dbReference>
<dbReference type="PANTHER" id="PTHR10201">
    <property type="entry name" value="MATRIX METALLOPROTEINASE"/>
    <property type="match status" value="1"/>
</dbReference>
<evidence type="ECO:0000256" key="15">
    <source>
        <dbReference type="SAM" id="MobiDB-lite"/>
    </source>
</evidence>
<name>A0AAV6Z5C5_ENGPU</name>
<protein>
    <recommendedName>
        <fullName evidence="18">Matrix metalloproteinase-17</fullName>
    </recommendedName>
</protein>
<dbReference type="PROSITE" id="PS51642">
    <property type="entry name" value="HEMOPEXIN_2"/>
    <property type="match status" value="2"/>
</dbReference>
<comment type="caution">
    <text evidence="16">The sequence shown here is derived from an EMBL/GenBank/DDBJ whole genome shotgun (WGS) entry which is preliminary data.</text>
</comment>